<dbReference type="InterPro" id="IPR004839">
    <property type="entry name" value="Aminotransferase_I/II_large"/>
</dbReference>
<dbReference type="InterPro" id="IPR004838">
    <property type="entry name" value="NHTrfase_class1_PyrdxlP-BS"/>
</dbReference>
<organism evidence="8 9">
    <name type="scientific">Actinomycetospora endophytica</name>
    <dbReference type="NCBI Taxonomy" id="2291215"/>
    <lineage>
        <taxon>Bacteria</taxon>
        <taxon>Bacillati</taxon>
        <taxon>Actinomycetota</taxon>
        <taxon>Actinomycetes</taxon>
        <taxon>Pseudonocardiales</taxon>
        <taxon>Pseudonocardiaceae</taxon>
        <taxon>Actinomycetospora</taxon>
    </lineage>
</organism>
<keyword evidence="4 6" id="KW-0808">Transferase</keyword>
<comment type="caution">
    <text evidence="8">The sequence shown here is derived from an EMBL/GenBank/DDBJ whole genome shotgun (WGS) entry which is preliminary data.</text>
</comment>
<evidence type="ECO:0000313" key="8">
    <source>
        <dbReference type="EMBL" id="MCD2192922.1"/>
    </source>
</evidence>
<dbReference type="EC" id="2.6.1.-" evidence="6"/>
<evidence type="ECO:0000256" key="4">
    <source>
        <dbReference type="ARBA" id="ARBA00022679"/>
    </source>
</evidence>
<sequence length="397" mass="42339">MTTVRPARNPASRAQVPPFHVMDVWAAAGERQRTHGDLVNLSAGQPSTPAPVDVRRAAATALDEQILGYSGSLGVPALREAIATHHRRRYGDDTVTADDVIVTTGGSGGFLLSFLAAFDAGDTVVLARPGYPCYRNILASLGCHVVELPTGPETRFQPTVAMLEELDEAPAGLIVASPANPTGTVIDPAELAALARWCDEHGTQLISDEIYHGIEYDPGGTSPASETAWNTSHEAVVVTSFSKYWSMTGWRLGWLLVPERLRRAVDVISGNFTVCAPVPAQAAALGAFTDAAYAEADGHVERYAINRALLLDGLPQIGLTRLAPADGAFYVYADVGHHTDDTLAFGKRILAETGVAVAPGIDFDPIDGHTWIRLSFAGATDDVREALDRLGRWLPTL</sequence>
<dbReference type="SUPFAM" id="SSF53383">
    <property type="entry name" value="PLP-dependent transferases"/>
    <property type="match status" value="1"/>
</dbReference>
<dbReference type="Pfam" id="PF00155">
    <property type="entry name" value="Aminotran_1_2"/>
    <property type="match status" value="1"/>
</dbReference>
<evidence type="ECO:0000259" key="7">
    <source>
        <dbReference type="Pfam" id="PF00155"/>
    </source>
</evidence>
<dbReference type="Gene3D" id="3.40.640.10">
    <property type="entry name" value="Type I PLP-dependent aspartate aminotransferase-like (Major domain)"/>
    <property type="match status" value="1"/>
</dbReference>
<dbReference type="PANTHER" id="PTHR46383:SF2">
    <property type="entry name" value="AMINOTRANSFERASE"/>
    <property type="match status" value="1"/>
</dbReference>
<dbReference type="PANTHER" id="PTHR46383">
    <property type="entry name" value="ASPARTATE AMINOTRANSFERASE"/>
    <property type="match status" value="1"/>
</dbReference>
<dbReference type="GO" id="GO:0008483">
    <property type="term" value="F:transaminase activity"/>
    <property type="evidence" value="ECO:0007669"/>
    <property type="project" value="UniProtKB-KW"/>
</dbReference>
<dbReference type="InterPro" id="IPR015424">
    <property type="entry name" value="PyrdxlP-dep_Trfase"/>
</dbReference>
<comment type="similarity">
    <text evidence="2 6">Belongs to the class-I pyridoxal-phosphate-dependent aminotransferase family.</text>
</comment>
<accession>A0ABS8P4Q8</accession>
<proteinExistence type="inferred from homology"/>
<reference evidence="8 9" key="1">
    <citation type="submission" date="2021-11" db="EMBL/GenBank/DDBJ databases">
        <title>Draft genome sequence of Actinomycetospora sp. SF1 isolated from the rhizosphere soil.</title>
        <authorList>
            <person name="Duangmal K."/>
            <person name="Chantavorakit T."/>
        </authorList>
    </citation>
    <scope>NUCLEOTIDE SEQUENCE [LARGE SCALE GENOMIC DNA]</scope>
    <source>
        <strain evidence="8 9">TBRC 5722</strain>
    </source>
</reference>
<evidence type="ECO:0000256" key="5">
    <source>
        <dbReference type="ARBA" id="ARBA00022898"/>
    </source>
</evidence>
<evidence type="ECO:0000256" key="2">
    <source>
        <dbReference type="ARBA" id="ARBA00007441"/>
    </source>
</evidence>
<protein>
    <recommendedName>
        <fullName evidence="6">Aminotransferase</fullName>
        <ecNumber evidence="6">2.6.1.-</ecNumber>
    </recommendedName>
</protein>
<dbReference type="InterPro" id="IPR050596">
    <property type="entry name" value="AspAT/PAT-like"/>
</dbReference>
<dbReference type="EMBL" id="JAJNDB010000001">
    <property type="protein sequence ID" value="MCD2192922.1"/>
    <property type="molecule type" value="Genomic_DNA"/>
</dbReference>
<comment type="cofactor">
    <cofactor evidence="1 6">
        <name>pyridoxal 5'-phosphate</name>
        <dbReference type="ChEBI" id="CHEBI:597326"/>
    </cofactor>
</comment>
<keyword evidence="5" id="KW-0663">Pyridoxal phosphate</keyword>
<evidence type="ECO:0000256" key="3">
    <source>
        <dbReference type="ARBA" id="ARBA00022576"/>
    </source>
</evidence>
<dbReference type="CDD" id="cd00609">
    <property type="entry name" value="AAT_like"/>
    <property type="match status" value="1"/>
</dbReference>
<dbReference type="PROSITE" id="PS00105">
    <property type="entry name" value="AA_TRANSFER_CLASS_1"/>
    <property type="match status" value="1"/>
</dbReference>
<gene>
    <name evidence="8" type="ORF">LQ327_05905</name>
</gene>
<evidence type="ECO:0000256" key="1">
    <source>
        <dbReference type="ARBA" id="ARBA00001933"/>
    </source>
</evidence>
<feature type="domain" description="Aminotransferase class I/classII large" evidence="7">
    <location>
        <begin position="37"/>
        <end position="390"/>
    </location>
</feature>
<keyword evidence="9" id="KW-1185">Reference proteome</keyword>
<name>A0ABS8P4Q8_9PSEU</name>
<dbReference type="Proteomes" id="UP001199469">
    <property type="component" value="Unassembled WGS sequence"/>
</dbReference>
<evidence type="ECO:0000256" key="6">
    <source>
        <dbReference type="RuleBase" id="RU000481"/>
    </source>
</evidence>
<dbReference type="InterPro" id="IPR015421">
    <property type="entry name" value="PyrdxlP-dep_Trfase_major"/>
</dbReference>
<keyword evidence="3 6" id="KW-0032">Aminotransferase</keyword>
<evidence type="ECO:0000313" key="9">
    <source>
        <dbReference type="Proteomes" id="UP001199469"/>
    </source>
</evidence>